<proteinExistence type="predicted"/>
<dbReference type="InterPro" id="IPR013785">
    <property type="entry name" value="Aldolase_TIM"/>
</dbReference>
<reference evidence="2 3" key="1">
    <citation type="submission" date="2020-02" db="EMBL/GenBank/DDBJ databases">
        <title>Whole-genome analyses of novel actinobacteria.</title>
        <authorList>
            <person name="Sahin N."/>
            <person name="Tatar D."/>
        </authorList>
    </citation>
    <scope>NUCLEOTIDE SEQUENCE [LARGE SCALE GENOMIC DNA]</scope>
    <source>
        <strain evidence="2 3">SB3404</strain>
    </source>
</reference>
<dbReference type="Pfam" id="PF01116">
    <property type="entry name" value="F_bP_aldolase"/>
    <property type="match status" value="1"/>
</dbReference>
<gene>
    <name evidence="2" type="ORF">G5C65_21150</name>
</gene>
<feature type="non-terminal residue" evidence="2">
    <location>
        <position position="97"/>
    </location>
</feature>
<comment type="cofactor">
    <cofactor evidence="1">
        <name>Zn(2+)</name>
        <dbReference type="ChEBI" id="CHEBI:29105"/>
    </cofactor>
</comment>
<evidence type="ECO:0000256" key="1">
    <source>
        <dbReference type="ARBA" id="ARBA00001947"/>
    </source>
</evidence>
<sequence length="97" mass="9832">MPLVSTASIVADARASGVGAPAFNVIHLETAEALVAAADRTGTPLILQISENCVRYHGSLLPLARAALALAEAARTGIAVHLDHITDAGLVRQGVAA</sequence>
<dbReference type="AlphaFoldDB" id="A0A6G4WZZ7"/>
<dbReference type="GO" id="GO:0005975">
    <property type="term" value="P:carbohydrate metabolic process"/>
    <property type="evidence" value="ECO:0007669"/>
    <property type="project" value="InterPro"/>
</dbReference>
<keyword evidence="3" id="KW-1185">Reference proteome</keyword>
<protein>
    <submittedName>
        <fullName evidence="2">Class II fructose-bisphosphate aldolase</fullName>
    </submittedName>
</protein>
<dbReference type="RefSeq" id="WP_165300469.1">
    <property type="nucleotide sequence ID" value="NZ_JAAKZZ010000236.1"/>
</dbReference>
<dbReference type="SUPFAM" id="SSF51569">
    <property type="entry name" value="Aldolase"/>
    <property type="match status" value="1"/>
</dbReference>
<dbReference type="InterPro" id="IPR000771">
    <property type="entry name" value="FBA_II"/>
</dbReference>
<organism evidence="2 3">
    <name type="scientific">Streptomyces boncukensis</name>
    <dbReference type="NCBI Taxonomy" id="2711219"/>
    <lineage>
        <taxon>Bacteria</taxon>
        <taxon>Bacillati</taxon>
        <taxon>Actinomycetota</taxon>
        <taxon>Actinomycetes</taxon>
        <taxon>Kitasatosporales</taxon>
        <taxon>Streptomycetaceae</taxon>
        <taxon>Streptomyces</taxon>
    </lineage>
</organism>
<dbReference type="Gene3D" id="3.20.20.70">
    <property type="entry name" value="Aldolase class I"/>
    <property type="match status" value="1"/>
</dbReference>
<comment type="caution">
    <text evidence="2">The sequence shown here is derived from an EMBL/GenBank/DDBJ whole genome shotgun (WGS) entry which is preliminary data.</text>
</comment>
<dbReference type="Proteomes" id="UP000477722">
    <property type="component" value="Unassembled WGS sequence"/>
</dbReference>
<accession>A0A6G4WZZ7</accession>
<evidence type="ECO:0000313" key="2">
    <source>
        <dbReference type="EMBL" id="NGO70815.1"/>
    </source>
</evidence>
<dbReference type="EMBL" id="JAAKZZ010000236">
    <property type="protein sequence ID" value="NGO70815.1"/>
    <property type="molecule type" value="Genomic_DNA"/>
</dbReference>
<dbReference type="GO" id="GO:0008270">
    <property type="term" value="F:zinc ion binding"/>
    <property type="evidence" value="ECO:0007669"/>
    <property type="project" value="InterPro"/>
</dbReference>
<name>A0A6G4WZZ7_9ACTN</name>
<dbReference type="GO" id="GO:0016832">
    <property type="term" value="F:aldehyde-lyase activity"/>
    <property type="evidence" value="ECO:0007669"/>
    <property type="project" value="InterPro"/>
</dbReference>
<evidence type="ECO:0000313" key="3">
    <source>
        <dbReference type="Proteomes" id="UP000477722"/>
    </source>
</evidence>